<keyword evidence="5" id="KW-1185">Reference proteome</keyword>
<reference evidence="4 5" key="1">
    <citation type="submission" date="2024-04" db="EMBL/GenBank/DDBJ databases">
        <title>Tritrichomonas musculus Genome.</title>
        <authorList>
            <person name="Alves-Ferreira E."/>
            <person name="Grigg M."/>
            <person name="Lorenzi H."/>
            <person name="Galac M."/>
        </authorList>
    </citation>
    <scope>NUCLEOTIDE SEQUENCE [LARGE SCALE GENOMIC DNA]</scope>
    <source>
        <strain evidence="4 5">EAF2021</strain>
    </source>
</reference>
<evidence type="ECO:0000313" key="4">
    <source>
        <dbReference type="EMBL" id="KAK8891278.1"/>
    </source>
</evidence>
<feature type="domain" description="Cullin family profile" evidence="3">
    <location>
        <begin position="358"/>
        <end position="531"/>
    </location>
</feature>
<evidence type="ECO:0000256" key="2">
    <source>
        <dbReference type="SAM" id="Coils"/>
    </source>
</evidence>
<dbReference type="SUPFAM" id="SSF75632">
    <property type="entry name" value="Cullin homology domain"/>
    <property type="match status" value="1"/>
</dbReference>
<evidence type="ECO:0000256" key="1">
    <source>
        <dbReference type="PROSITE-ProRule" id="PRU00330"/>
    </source>
</evidence>
<name>A0ABR2KJD8_9EUKA</name>
<feature type="coiled-coil region" evidence="2">
    <location>
        <begin position="495"/>
        <end position="529"/>
    </location>
</feature>
<gene>
    <name evidence="4" type="ORF">M9Y10_028486</name>
</gene>
<comment type="similarity">
    <text evidence="1">Belongs to the cullin family.</text>
</comment>
<proteinExistence type="inferred from homology"/>
<sequence length="643" mass="74623">MIQPSNEKIDSPTFENFPIDSIDHKQKNSLKVIDLNNNEDFNFDEIVQSINDFVNAQISIENLIYFPQDNLNMMILSPKANVIYNIIKDQLINFANKIAIEIISLDSSSEIASKWHITGKIISNISHYFNIFTVGKEPYLKILYNTFNKQFSEQTHLIGILHDSIIDSFNNERIQWFSIDCSNLLINCNLFNANLIIKELDLNFSTMHQIDTFIQINHSLIPSDKIFLFLDYLVSKVSDFSQFFAEVPQNWKYISSLYEIYNHKENTDDFISKFTSLVKSQFTVFNTFQIFDEIHSLASTNLMFVIKNIATTLFNSQNDTFSILLANYIHITFISLKQPISDKRLSLFDEFGQLSNGLFIRYHCHNLLHRLLNYQTITFDADERFSKIVDHHHITAIINDFKYKQMTIGEFENPSQLLSFSLFNNEFFSDQSFSNPDFPPQFSYIAKSFQDYYSKRFKRVKIRWNFSLMRVTFKVLNISGLKHVKCNGIIALILLKLAEKAATQKSIKSEDLEKELKISEEEVSNSVEALNTFSLINLDEEKSISLATSLPDTINEQIVIPFIPKFAGVPNQTMVNTAQLEAMITRYVKLHPGQTKEEVFEQLSTFPNFSFTDEEYFNSLRMLIKKQIISPLDSSKVLKLTYS</sequence>
<dbReference type="EMBL" id="JAPFFF010000004">
    <property type="protein sequence ID" value="KAK8891278.1"/>
    <property type="molecule type" value="Genomic_DNA"/>
</dbReference>
<dbReference type="InterPro" id="IPR016158">
    <property type="entry name" value="Cullin_homology"/>
</dbReference>
<comment type="caution">
    <text evidence="4">The sequence shown here is derived from an EMBL/GenBank/DDBJ whole genome shotgun (WGS) entry which is preliminary data.</text>
</comment>
<dbReference type="PROSITE" id="PS50069">
    <property type="entry name" value="CULLIN_2"/>
    <property type="match status" value="1"/>
</dbReference>
<evidence type="ECO:0000259" key="3">
    <source>
        <dbReference type="PROSITE" id="PS50069"/>
    </source>
</evidence>
<keyword evidence="2" id="KW-0175">Coiled coil</keyword>
<organism evidence="4 5">
    <name type="scientific">Tritrichomonas musculus</name>
    <dbReference type="NCBI Taxonomy" id="1915356"/>
    <lineage>
        <taxon>Eukaryota</taxon>
        <taxon>Metamonada</taxon>
        <taxon>Parabasalia</taxon>
        <taxon>Tritrichomonadida</taxon>
        <taxon>Tritrichomonadidae</taxon>
        <taxon>Tritrichomonas</taxon>
    </lineage>
</organism>
<protein>
    <recommendedName>
        <fullName evidence="3">Cullin family profile domain-containing protein</fullName>
    </recommendedName>
</protein>
<dbReference type="InterPro" id="IPR036317">
    <property type="entry name" value="Cullin_homology_sf"/>
</dbReference>
<dbReference type="Gene3D" id="3.30.230.130">
    <property type="entry name" value="Cullin, Chain C, Domain 2"/>
    <property type="match status" value="1"/>
</dbReference>
<evidence type="ECO:0000313" key="5">
    <source>
        <dbReference type="Proteomes" id="UP001470230"/>
    </source>
</evidence>
<accession>A0ABR2KJD8</accession>
<dbReference type="Proteomes" id="UP001470230">
    <property type="component" value="Unassembled WGS sequence"/>
</dbReference>